<keyword evidence="2" id="KW-1133">Transmembrane helix</keyword>
<name>A0A9Q0DYV3_9TELE</name>
<keyword evidence="2" id="KW-0333">Golgi apparatus</keyword>
<evidence type="ECO:0000256" key="2">
    <source>
        <dbReference type="RuleBase" id="RU361242"/>
    </source>
</evidence>
<dbReference type="Gene3D" id="3.90.550.10">
    <property type="entry name" value="Spore Coat Polysaccharide Biosynthesis Protein SpsA, Chain A"/>
    <property type="match status" value="1"/>
</dbReference>
<reference evidence="4" key="1">
    <citation type="submission" date="2022-07" db="EMBL/GenBank/DDBJ databases">
        <title>Chromosome-level genome of Muraenolepis orangiensis.</title>
        <authorList>
            <person name="Kim J."/>
        </authorList>
    </citation>
    <scope>NUCLEOTIDE SEQUENCE</scope>
    <source>
        <strain evidence="4">KU_S4_2022</strain>
        <tissue evidence="4">Muscle</tissue>
    </source>
</reference>
<dbReference type="PANTHER" id="PTHR11675">
    <property type="entry name" value="N-ACETYLGALACTOSAMINYLTRANSFERASE"/>
    <property type="match status" value="1"/>
</dbReference>
<feature type="non-terminal residue" evidence="4">
    <location>
        <position position="1"/>
    </location>
</feature>
<dbReference type="FunFam" id="3.90.550.10:FF:000549">
    <property type="entry name" value="Uncharacterized protein"/>
    <property type="match status" value="1"/>
</dbReference>
<dbReference type="PANTHER" id="PTHR11675:SF37">
    <property type="entry name" value="POLYPEPTIDE N-ACETYLGALACTOSAMINYLTRANSFERASE 18"/>
    <property type="match status" value="1"/>
</dbReference>
<keyword evidence="2" id="KW-0464">Manganese</keyword>
<keyword evidence="2" id="KW-0472">Membrane</keyword>
<dbReference type="EMBL" id="JANIIK010000110">
    <property type="protein sequence ID" value="KAJ3596954.1"/>
    <property type="molecule type" value="Genomic_DNA"/>
</dbReference>
<dbReference type="InterPro" id="IPR029044">
    <property type="entry name" value="Nucleotide-diphossugar_trans"/>
</dbReference>
<accession>A0A9Q0DYV3</accession>
<feature type="domain" description="Glycosyltransferase 2-like" evidence="3">
    <location>
        <begin position="164"/>
        <end position="346"/>
    </location>
</feature>
<dbReference type="SUPFAM" id="SSF53448">
    <property type="entry name" value="Nucleotide-diphospho-sugar transferases"/>
    <property type="match status" value="1"/>
</dbReference>
<comment type="caution">
    <text evidence="4">The sequence shown here is derived from an EMBL/GenBank/DDBJ whole genome shotgun (WGS) entry which is preliminary data.</text>
</comment>
<keyword evidence="2" id="KW-0808">Transferase</keyword>
<protein>
    <recommendedName>
        <fullName evidence="2">Polypeptide N-acetylgalactosaminyltransferase</fullName>
        <ecNumber evidence="2">2.4.1.-</ecNumber>
    </recommendedName>
    <alternativeName>
        <fullName evidence="2">Protein-UDP acetylgalactosaminyltransferase</fullName>
    </alternativeName>
</protein>
<sequence>MLCSRRTKTLVSTCVILSGMTNIVCLLYVGWITNYVANVSPNPKVAESGESDRKLEDDSKGETLKIIQRLDRLESVVNEHIKDAPLKDGEDTVSDPASDPATSLFLHWGHDLGPESRRVALRKFQYYGYNGYLSDRVSLTRPIPDYRPDDCRNVVYSPDLPQLSVVFIFVNEALSVLLRSVHTVIQRTPAHLLSEVILVDDFSSSPELKEHLQSFVDESNAQHGAGFVKLVRHHKQEGLIRSRVSGWRAASAPVVALFDAHVEAEPILQRIKEDRTRVVSPSFDNIKFDTLEVEEYPLSAQGFDWELWCRYLNPPRAWWVLRNQSAPIRSPALIGCFVVDRKYFEEIGLLDEGMEVYGGENVELGIRRAHKPYTKNLTANVRRNALRVAEVWMDQHKSHVYMNSGIDIGDISERKALRARLGCRPFTWFLTNIYPELRSYGDTLAYGVLKNSLRGDLCLDQGPDTDNAPIMYLCHGMTPQNVYYTSAQQLHLGVLSPTIDDDDNKCLVD</sequence>
<dbReference type="InterPro" id="IPR035992">
    <property type="entry name" value="Ricin_B-like_lectins"/>
</dbReference>
<gene>
    <name evidence="4" type="ORF">NHX12_003354</name>
</gene>
<evidence type="ECO:0000256" key="1">
    <source>
        <dbReference type="ARBA" id="ARBA00023157"/>
    </source>
</evidence>
<comment type="subcellular location">
    <subcellularLocation>
        <location evidence="2">Golgi apparatus membrane</location>
        <topology evidence="2">Single-pass type II membrane protein</topology>
    </subcellularLocation>
</comment>
<dbReference type="GO" id="GO:0006493">
    <property type="term" value="P:protein O-linked glycosylation"/>
    <property type="evidence" value="ECO:0007669"/>
    <property type="project" value="TreeGrafter"/>
</dbReference>
<keyword evidence="2" id="KW-0430">Lectin</keyword>
<comment type="pathway">
    <text evidence="2">Protein modification; protein glycosylation.</text>
</comment>
<organism evidence="4 5">
    <name type="scientific">Muraenolepis orangiensis</name>
    <name type="common">Patagonian moray cod</name>
    <dbReference type="NCBI Taxonomy" id="630683"/>
    <lineage>
        <taxon>Eukaryota</taxon>
        <taxon>Metazoa</taxon>
        <taxon>Chordata</taxon>
        <taxon>Craniata</taxon>
        <taxon>Vertebrata</taxon>
        <taxon>Euteleostomi</taxon>
        <taxon>Actinopterygii</taxon>
        <taxon>Neopterygii</taxon>
        <taxon>Teleostei</taxon>
        <taxon>Neoteleostei</taxon>
        <taxon>Acanthomorphata</taxon>
        <taxon>Zeiogadaria</taxon>
        <taxon>Gadariae</taxon>
        <taxon>Gadiformes</taxon>
        <taxon>Muraenolepidoidei</taxon>
        <taxon>Muraenolepididae</taxon>
        <taxon>Muraenolepis</taxon>
    </lineage>
</organism>
<dbReference type="GO" id="GO:0004653">
    <property type="term" value="F:polypeptide N-acetylgalactosaminyltransferase activity"/>
    <property type="evidence" value="ECO:0007669"/>
    <property type="project" value="TreeGrafter"/>
</dbReference>
<dbReference type="GO" id="GO:0030246">
    <property type="term" value="F:carbohydrate binding"/>
    <property type="evidence" value="ECO:0007669"/>
    <property type="project" value="UniProtKB-KW"/>
</dbReference>
<keyword evidence="1 2" id="KW-1015">Disulfide bond</keyword>
<comment type="cofactor">
    <cofactor evidence="2">
        <name>Mn(2+)</name>
        <dbReference type="ChEBI" id="CHEBI:29035"/>
    </cofactor>
</comment>
<dbReference type="GO" id="GO:0000139">
    <property type="term" value="C:Golgi membrane"/>
    <property type="evidence" value="ECO:0007669"/>
    <property type="project" value="UniProtKB-SubCell"/>
</dbReference>
<dbReference type="Proteomes" id="UP001148018">
    <property type="component" value="Unassembled WGS sequence"/>
</dbReference>
<dbReference type="SUPFAM" id="SSF50370">
    <property type="entry name" value="Ricin B-like lectins"/>
    <property type="match status" value="1"/>
</dbReference>
<proteinExistence type="inferred from homology"/>
<dbReference type="EC" id="2.4.1.-" evidence="2"/>
<comment type="similarity">
    <text evidence="2">Belongs to the glycosyltransferase 2 family. GalNAc-T subfamily.</text>
</comment>
<dbReference type="InterPro" id="IPR001173">
    <property type="entry name" value="Glyco_trans_2-like"/>
</dbReference>
<feature type="transmembrane region" description="Helical" evidence="2">
    <location>
        <begin position="9"/>
        <end position="31"/>
    </location>
</feature>
<evidence type="ECO:0000313" key="4">
    <source>
        <dbReference type="EMBL" id="KAJ3596954.1"/>
    </source>
</evidence>
<keyword evidence="5" id="KW-1185">Reference proteome</keyword>
<dbReference type="AlphaFoldDB" id="A0A9Q0DYV3"/>
<keyword evidence="2" id="KW-0812">Transmembrane</keyword>
<evidence type="ECO:0000259" key="3">
    <source>
        <dbReference type="Pfam" id="PF00535"/>
    </source>
</evidence>
<keyword evidence="2" id="KW-0328">Glycosyltransferase</keyword>
<evidence type="ECO:0000313" key="5">
    <source>
        <dbReference type="Proteomes" id="UP001148018"/>
    </source>
</evidence>
<dbReference type="Pfam" id="PF00535">
    <property type="entry name" value="Glycos_transf_2"/>
    <property type="match status" value="1"/>
</dbReference>
<dbReference type="OrthoDB" id="9924649at2759"/>